<evidence type="ECO:0000256" key="1">
    <source>
        <dbReference type="ARBA" id="ARBA00013247"/>
    </source>
</evidence>
<dbReference type="EMBL" id="DTAI01000232">
    <property type="protein sequence ID" value="HGN37430.1"/>
    <property type="molecule type" value="Genomic_DNA"/>
</dbReference>
<evidence type="ECO:0000256" key="6">
    <source>
        <dbReference type="ARBA" id="ARBA00022840"/>
    </source>
</evidence>
<organism evidence="12">
    <name type="scientific">Ignisphaera aggregans</name>
    <dbReference type="NCBI Taxonomy" id="334771"/>
    <lineage>
        <taxon>Archaea</taxon>
        <taxon>Thermoproteota</taxon>
        <taxon>Thermoprotei</taxon>
        <taxon>Desulfurococcales</taxon>
        <taxon>Desulfurococcaceae</taxon>
        <taxon>Ignisphaera</taxon>
    </lineage>
</organism>
<evidence type="ECO:0000256" key="8">
    <source>
        <dbReference type="RuleBase" id="RU004324"/>
    </source>
</evidence>
<sequence length="297" mass="33131">MMFLYLSGTPPSLAKGFEEKCGWRMVKPIGKVFPDGEQYLRLSEAVANDLAVIQSLYPEQDRKIIELYLALEAINGSESRVKFLILPYIAYARQDKRFLRGEPISTRAIYQNLKLFGVDTIVTIDIHSIQSLISLGFKVYNILPHAYMLSSINEKIDLVLAPDRGALSRAMEVAKTFNIPYDYMDKFRDRVTGEIRIDRKELNVAGMSVAIVDDIISTGGTMAKATQALYNAGANRVIAVVSHFLMLPTAIDVLSSTNISKLVTANTILMPTDLPKWIHVIDVSSLICNEISGWVSH</sequence>
<dbReference type="PANTHER" id="PTHR10210:SF32">
    <property type="entry name" value="RIBOSE-PHOSPHATE PYROPHOSPHOKINASE 2"/>
    <property type="match status" value="1"/>
</dbReference>
<accession>A0A7J3JPU1</accession>
<dbReference type="InterPro" id="IPR005946">
    <property type="entry name" value="Rib-P_diPkinase"/>
</dbReference>
<keyword evidence="3 8" id="KW-0545">Nucleotide biosynthesis</keyword>
<evidence type="ECO:0000313" key="12">
    <source>
        <dbReference type="EMBL" id="HGQ18110.1"/>
    </source>
</evidence>
<comment type="similarity">
    <text evidence="8">Belongs to the ribose-phosphate pyrophosphokinase family.</text>
</comment>
<name>A0A7J3JPU1_9CREN</name>
<evidence type="ECO:0000256" key="2">
    <source>
        <dbReference type="ARBA" id="ARBA00022679"/>
    </source>
</evidence>
<dbReference type="CDD" id="cd06223">
    <property type="entry name" value="PRTases_typeI"/>
    <property type="match status" value="1"/>
</dbReference>
<dbReference type="GO" id="GO:0005524">
    <property type="term" value="F:ATP binding"/>
    <property type="evidence" value="ECO:0007669"/>
    <property type="project" value="UniProtKB-KW"/>
</dbReference>
<evidence type="ECO:0000313" key="11">
    <source>
        <dbReference type="EMBL" id="HGN37430.1"/>
    </source>
</evidence>
<reference evidence="12" key="1">
    <citation type="journal article" date="2020" name="mSystems">
        <title>Genome- and Community-Level Interaction Insights into Carbon Utilization and Element Cycling Functions of Hydrothermarchaeota in Hydrothermal Sediment.</title>
        <authorList>
            <person name="Zhou Z."/>
            <person name="Liu Y."/>
            <person name="Xu W."/>
            <person name="Pan J."/>
            <person name="Luo Z.H."/>
            <person name="Li M."/>
        </authorList>
    </citation>
    <scope>NUCLEOTIDE SEQUENCE [LARGE SCALE GENOMIC DNA]</scope>
    <source>
        <strain evidence="11">SpSt-618</strain>
        <strain evidence="12">SpSt-657</strain>
    </source>
</reference>
<dbReference type="FunFam" id="3.40.50.2020:FF:000014">
    <property type="entry name" value="Ribose-phosphate pyrophosphokinase 1"/>
    <property type="match status" value="1"/>
</dbReference>
<keyword evidence="6" id="KW-0067">ATP-binding</keyword>
<dbReference type="InterPro" id="IPR000836">
    <property type="entry name" value="PRTase_dom"/>
</dbReference>
<comment type="catalytic activity">
    <reaction evidence="7">
        <text>D-ribose 5-phosphate + ATP = 5-phospho-alpha-D-ribose 1-diphosphate + AMP + H(+)</text>
        <dbReference type="Rhea" id="RHEA:15609"/>
        <dbReference type="ChEBI" id="CHEBI:15378"/>
        <dbReference type="ChEBI" id="CHEBI:30616"/>
        <dbReference type="ChEBI" id="CHEBI:58017"/>
        <dbReference type="ChEBI" id="CHEBI:78346"/>
        <dbReference type="ChEBI" id="CHEBI:456215"/>
        <dbReference type="EC" id="2.7.6.1"/>
    </reaction>
</comment>
<dbReference type="GO" id="GO:0002189">
    <property type="term" value="C:ribose phosphate diphosphokinase complex"/>
    <property type="evidence" value="ECO:0007669"/>
    <property type="project" value="TreeGrafter"/>
</dbReference>
<feature type="domain" description="Phosphoribosyltransferase" evidence="9">
    <location>
        <begin position="151"/>
        <end position="243"/>
    </location>
</feature>
<dbReference type="NCBIfam" id="TIGR01251">
    <property type="entry name" value="ribP_PPkin"/>
    <property type="match status" value="1"/>
</dbReference>
<dbReference type="GO" id="GO:0006015">
    <property type="term" value="P:5-phosphoribose 1-diphosphate biosynthetic process"/>
    <property type="evidence" value="ECO:0007669"/>
    <property type="project" value="TreeGrafter"/>
</dbReference>
<keyword evidence="4" id="KW-0547">Nucleotide-binding</keyword>
<dbReference type="InterPro" id="IPR029099">
    <property type="entry name" value="Pribosyltran_N"/>
</dbReference>
<dbReference type="EC" id="2.7.6.1" evidence="1"/>
<dbReference type="GO" id="GO:0016301">
    <property type="term" value="F:kinase activity"/>
    <property type="evidence" value="ECO:0007669"/>
    <property type="project" value="UniProtKB-KW"/>
</dbReference>
<dbReference type="GO" id="GO:0005737">
    <property type="term" value="C:cytoplasm"/>
    <property type="evidence" value="ECO:0007669"/>
    <property type="project" value="TreeGrafter"/>
</dbReference>
<keyword evidence="5 12" id="KW-0418">Kinase</keyword>
<dbReference type="Pfam" id="PF13793">
    <property type="entry name" value="Pribosyltran_N"/>
    <property type="match status" value="1"/>
</dbReference>
<comment type="caution">
    <text evidence="12">The sequence shown here is derived from an EMBL/GenBank/DDBJ whole genome shotgun (WGS) entry which is preliminary data.</text>
</comment>
<dbReference type="EMBL" id="DTBZ01000076">
    <property type="protein sequence ID" value="HGQ18110.1"/>
    <property type="molecule type" value="Genomic_DNA"/>
</dbReference>
<protein>
    <recommendedName>
        <fullName evidence="1">ribose-phosphate diphosphokinase</fullName>
        <ecNumber evidence="1">2.7.6.1</ecNumber>
    </recommendedName>
</protein>
<evidence type="ECO:0000256" key="7">
    <source>
        <dbReference type="ARBA" id="ARBA00049535"/>
    </source>
</evidence>
<dbReference type="SMART" id="SM01400">
    <property type="entry name" value="Pribosyltran_N"/>
    <property type="match status" value="1"/>
</dbReference>
<dbReference type="PANTHER" id="PTHR10210">
    <property type="entry name" value="RIBOSE-PHOSPHATE DIPHOSPHOKINASE FAMILY MEMBER"/>
    <property type="match status" value="1"/>
</dbReference>
<keyword evidence="2" id="KW-0808">Transferase</keyword>
<dbReference type="Pfam" id="PF00156">
    <property type="entry name" value="Pribosyltran"/>
    <property type="match status" value="1"/>
</dbReference>
<gene>
    <name evidence="11" type="ORF">ENT87_07800</name>
    <name evidence="12" type="ORF">ENU30_03935</name>
</gene>
<dbReference type="Gene3D" id="3.40.50.2020">
    <property type="match status" value="2"/>
</dbReference>
<evidence type="ECO:0000256" key="4">
    <source>
        <dbReference type="ARBA" id="ARBA00022741"/>
    </source>
</evidence>
<dbReference type="GO" id="GO:0006164">
    <property type="term" value="P:purine nucleotide biosynthetic process"/>
    <property type="evidence" value="ECO:0007669"/>
    <property type="project" value="TreeGrafter"/>
</dbReference>
<evidence type="ECO:0000259" key="10">
    <source>
        <dbReference type="Pfam" id="PF13793"/>
    </source>
</evidence>
<dbReference type="AlphaFoldDB" id="A0A7J3JPU1"/>
<dbReference type="GO" id="GO:0004749">
    <property type="term" value="F:ribose phosphate diphosphokinase activity"/>
    <property type="evidence" value="ECO:0007669"/>
    <property type="project" value="UniProtKB-EC"/>
</dbReference>
<evidence type="ECO:0000256" key="5">
    <source>
        <dbReference type="ARBA" id="ARBA00022777"/>
    </source>
</evidence>
<dbReference type="SUPFAM" id="SSF53271">
    <property type="entry name" value="PRTase-like"/>
    <property type="match status" value="1"/>
</dbReference>
<evidence type="ECO:0000259" key="9">
    <source>
        <dbReference type="Pfam" id="PF00156"/>
    </source>
</evidence>
<evidence type="ECO:0000256" key="3">
    <source>
        <dbReference type="ARBA" id="ARBA00022727"/>
    </source>
</evidence>
<dbReference type="InterPro" id="IPR029057">
    <property type="entry name" value="PRTase-like"/>
</dbReference>
<dbReference type="GO" id="GO:0000287">
    <property type="term" value="F:magnesium ion binding"/>
    <property type="evidence" value="ECO:0007669"/>
    <property type="project" value="InterPro"/>
</dbReference>
<feature type="domain" description="Ribose-phosphate pyrophosphokinase N-terminal" evidence="10">
    <location>
        <begin position="10"/>
        <end position="117"/>
    </location>
</feature>
<proteinExistence type="inferred from homology"/>